<protein>
    <submittedName>
        <fullName evidence="2">Uncharacterized protein</fullName>
    </submittedName>
</protein>
<evidence type="ECO:0000313" key="2">
    <source>
        <dbReference type="EMBL" id="OZC12242.1"/>
    </source>
</evidence>
<reference evidence="2 3" key="1">
    <citation type="submission" date="2015-12" db="EMBL/GenBank/DDBJ databases">
        <title>Draft genome of the nematode, Onchocerca flexuosa.</title>
        <authorList>
            <person name="Mitreva M."/>
        </authorList>
    </citation>
    <scope>NUCLEOTIDE SEQUENCE [LARGE SCALE GENOMIC DNA]</scope>
    <source>
        <strain evidence="2">Red Deer</strain>
    </source>
</reference>
<dbReference type="PROSITE" id="PS50092">
    <property type="entry name" value="TSP1"/>
    <property type="match status" value="1"/>
</dbReference>
<accession>A0A238C448</accession>
<name>A0A238C448_9BILA</name>
<sequence length="595" mass="66627">MTKGSDSKNCAVQRKCHVYGSIWASWSAWSFCVNKVRVRVRACNTVRGFSCLGKKQEFMECDSDHTVQPAAHDSDYTAVDPWEEDRREAMKQLYSQMYLPDKSEKVDSMEGKIKFVPRESEILRRERKKQASTSNARNSNAVIEELVTSSPFTEIITPSVSELESNDQQQQQQTSAIADQVSIFELESNDQQQQQQTSTIANQVSVSELESNDQQQQQKTSTIANQLSIFELESNDQQQQQTSTIVNQVSLSELESNDQKQEQQTFTVTNQAPVSSMKQPPVAIESPHVQEIHHQAPRASRLLPIRNSPNLPQEIDHSLIFAQNSRSKLKEIERPMLFTPELREQIAIDEPDQIISSIGEEVSPSKVLVWMPPDTATWMPEETANNNDKFPETTTTTTLSSSGNLVTLPIFPLLNHFASETFVPQTNELLHLFSSTSLPPPSSQPAVMNLMKIPSDPQIMAPILVSNELIPMNTAGEPNREFPDRNLQLILPESQTSNRGEDRQALPTPSLPSKYNVEDNSNSEFMPSQKESNLLASAPQTFAIDEPEVNLQDGEIGFHEQILISATAEKALDLILKAMLADDGGIDQSIMKSLF</sequence>
<proteinExistence type="predicted"/>
<gene>
    <name evidence="2" type="ORF">X798_00763</name>
</gene>
<dbReference type="Proteomes" id="UP000242913">
    <property type="component" value="Unassembled WGS sequence"/>
</dbReference>
<dbReference type="InterPro" id="IPR000884">
    <property type="entry name" value="TSP1_rpt"/>
</dbReference>
<feature type="region of interest" description="Disordered" evidence="1">
    <location>
        <begin position="381"/>
        <end position="401"/>
    </location>
</feature>
<evidence type="ECO:0000313" key="3">
    <source>
        <dbReference type="Proteomes" id="UP000242913"/>
    </source>
</evidence>
<feature type="region of interest" description="Disordered" evidence="1">
    <location>
        <begin position="492"/>
        <end position="526"/>
    </location>
</feature>
<organism evidence="2 3">
    <name type="scientific">Onchocerca flexuosa</name>
    <dbReference type="NCBI Taxonomy" id="387005"/>
    <lineage>
        <taxon>Eukaryota</taxon>
        <taxon>Metazoa</taxon>
        <taxon>Ecdysozoa</taxon>
        <taxon>Nematoda</taxon>
        <taxon>Chromadorea</taxon>
        <taxon>Rhabditida</taxon>
        <taxon>Spirurina</taxon>
        <taxon>Spiruromorpha</taxon>
        <taxon>Filarioidea</taxon>
        <taxon>Onchocercidae</taxon>
        <taxon>Onchocerca</taxon>
    </lineage>
</organism>
<keyword evidence="3" id="KW-1185">Reference proteome</keyword>
<dbReference type="EMBL" id="KZ269978">
    <property type="protein sequence ID" value="OZC12242.1"/>
    <property type="molecule type" value="Genomic_DNA"/>
</dbReference>
<dbReference type="AlphaFoldDB" id="A0A238C448"/>
<dbReference type="OrthoDB" id="5855801at2759"/>
<evidence type="ECO:0000256" key="1">
    <source>
        <dbReference type="SAM" id="MobiDB-lite"/>
    </source>
</evidence>